<evidence type="ECO:0000313" key="2">
    <source>
        <dbReference type="Proteomes" id="UP000554235"/>
    </source>
</evidence>
<proteinExistence type="predicted"/>
<organism evidence="1 2">
    <name type="scientific">Fusarium albosuccineum</name>
    <dbReference type="NCBI Taxonomy" id="1237068"/>
    <lineage>
        <taxon>Eukaryota</taxon>
        <taxon>Fungi</taxon>
        <taxon>Dikarya</taxon>
        <taxon>Ascomycota</taxon>
        <taxon>Pezizomycotina</taxon>
        <taxon>Sordariomycetes</taxon>
        <taxon>Hypocreomycetidae</taxon>
        <taxon>Hypocreales</taxon>
        <taxon>Nectriaceae</taxon>
        <taxon>Fusarium</taxon>
        <taxon>Fusarium decemcellulare species complex</taxon>
    </lineage>
</organism>
<dbReference type="Proteomes" id="UP000554235">
    <property type="component" value="Unassembled WGS sequence"/>
</dbReference>
<reference evidence="1 2" key="1">
    <citation type="submission" date="2020-01" db="EMBL/GenBank/DDBJ databases">
        <title>Identification and distribution of gene clusters putatively required for synthesis of sphingolipid metabolism inhibitors in phylogenetically diverse species of the filamentous fungus Fusarium.</title>
        <authorList>
            <person name="Kim H.-S."/>
            <person name="Busman M."/>
            <person name="Brown D.W."/>
            <person name="Divon H."/>
            <person name="Uhlig S."/>
            <person name="Proctor R.H."/>
        </authorList>
    </citation>
    <scope>NUCLEOTIDE SEQUENCE [LARGE SCALE GENOMIC DNA]</scope>
    <source>
        <strain evidence="1 2">NRRL 20459</strain>
    </source>
</reference>
<gene>
    <name evidence="1" type="ORF">FALBO_7155</name>
</gene>
<accession>A0A8H4P866</accession>
<comment type="caution">
    <text evidence="1">The sequence shown here is derived from an EMBL/GenBank/DDBJ whole genome shotgun (WGS) entry which is preliminary data.</text>
</comment>
<dbReference type="AlphaFoldDB" id="A0A8H4P866"/>
<evidence type="ECO:0000313" key="1">
    <source>
        <dbReference type="EMBL" id="KAF4465989.1"/>
    </source>
</evidence>
<keyword evidence="2" id="KW-1185">Reference proteome</keyword>
<protein>
    <submittedName>
        <fullName evidence="1">Uncharacterized protein</fullName>
    </submittedName>
</protein>
<dbReference type="EMBL" id="JAADYS010000946">
    <property type="protein sequence ID" value="KAF4465989.1"/>
    <property type="molecule type" value="Genomic_DNA"/>
</dbReference>
<sequence>MSIVPSTGLVRKLYEDAVQDIEYKSASFWYGWLQRAFNDQDVYHVFEFSSDDGLRRVDVVIQRYDENNDTLSALLWVEFEHPSDTVRTVEAQALDAARRCIMRDGLEFVYVMTTLGVSFRAWTVTYEDQVLEPFHGGPADATRSQYINAGSYEAHVLERFVARVKEHHPLRVAPVVPSRSLPQSG</sequence>
<name>A0A8H4P866_9HYPO</name>
<dbReference type="OrthoDB" id="5090566at2759"/>